<dbReference type="EMBL" id="BMXA01000011">
    <property type="protein sequence ID" value="GHA22078.1"/>
    <property type="molecule type" value="Genomic_DNA"/>
</dbReference>
<evidence type="ECO:0000256" key="2">
    <source>
        <dbReference type="SAM" id="MobiDB-lite"/>
    </source>
</evidence>
<evidence type="ECO:0000313" key="6">
    <source>
        <dbReference type="Proteomes" id="UP000614811"/>
    </source>
</evidence>
<evidence type="ECO:0000259" key="4">
    <source>
        <dbReference type="Pfam" id="PF01551"/>
    </source>
</evidence>
<name>A0A918VRF5_9GAMM</name>
<reference evidence="5" key="2">
    <citation type="submission" date="2020-09" db="EMBL/GenBank/DDBJ databases">
        <authorList>
            <person name="Sun Q."/>
            <person name="Kim S."/>
        </authorList>
    </citation>
    <scope>NUCLEOTIDE SEQUENCE</scope>
    <source>
        <strain evidence="5">KCTC 12711</strain>
    </source>
</reference>
<feature type="domain" description="M23ase beta-sheet core" evidence="4">
    <location>
        <begin position="280"/>
        <end position="339"/>
    </location>
</feature>
<comment type="caution">
    <text evidence="5">The sequence shown here is derived from an EMBL/GenBank/DDBJ whole genome shotgun (WGS) entry which is preliminary data.</text>
</comment>
<feature type="region of interest" description="Disordered" evidence="2">
    <location>
        <begin position="528"/>
        <end position="554"/>
    </location>
</feature>
<evidence type="ECO:0000256" key="1">
    <source>
        <dbReference type="ARBA" id="ARBA00022729"/>
    </source>
</evidence>
<dbReference type="SUPFAM" id="SSF51261">
    <property type="entry name" value="Duplicated hybrid motif"/>
    <property type="match status" value="1"/>
</dbReference>
<dbReference type="AlphaFoldDB" id="A0A918VRF5"/>
<dbReference type="InterPro" id="IPR050570">
    <property type="entry name" value="Cell_wall_metabolism_enzyme"/>
</dbReference>
<proteinExistence type="predicted"/>
<feature type="signal peptide" evidence="3">
    <location>
        <begin position="1"/>
        <end position="23"/>
    </location>
</feature>
<feature type="chain" id="PRO_5037940446" description="M23ase beta-sheet core domain-containing protein" evidence="3">
    <location>
        <begin position="24"/>
        <end position="600"/>
    </location>
</feature>
<organism evidence="5 6">
    <name type="scientific">Arenicella chitinivorans</name>
    <dbReference type="NCBI Taxonomy" id="1329800"/>
    <lineage>
        <taxon>Bacteria</taxon>
        <taxon>Pseudomonadati</taxon>
        <taxon>Pseudomonadota</taxon>
        <taxon>Gammaproteobacteria</taxon>
        <taxon>Arenicellales</taxon>
        <taxon>Arenicellaceae</taxon>
        <taxon>Arenicella</taxon>
    </lineage>
</organism>
<protein>
    <recommendedName>
        <fullName evidence="4">M23ase beta-sheet core domain-containing protein</fullName>
    </recommendedName>
</protein>
<dbReference type="PANTHER" id="PTHR21666">
    <property type="entry name" value="PEPTIDASE-RELATED"/>
    <property type="match status" value="1"/>
</dbReference>
<evidence type="ECO:0000313" key="5">
    <source>
        <dbReference type="EMBL" id="GHA22078.1"/>
    </source>
</evidence>
<dbReference type="InterPro" id="IPR016047">
    <property type="entry name" value="M23ase_b-sheet_dom"/>
</dbReference>
<dbReference type="Proteomes" id="UP000614811">
    <property type="component" value="Unassembled WGS sequence"/>
</dbReference>
<dbReference type="GO" id="GO:0004222">
    <property type="term" value="F:metalloendopeptidase activity"/>
    <property type="evidence" value="ECO:0007669"/>
    <property type="project" value="TreeGrafter"/>
</dbReference>
<keyword evidence="1 3" id="KW-0732">Signal</keyword>
<dbReference type="CDD" id="cd12797">
    <property type="entry name" value="M23_peptidase"/>
    <property type="match status" value="1"/>
</dbReference>
<dbReference type="PANTHER" id="PTHR21666:SF289">
    <property type="entry name" value="L-ALA--D-GLU ENDOPEPTIDASE"/>
    <property type="match status" value="1"/>
</dbReference>
<evidence type="ECO:0000256" key="3">
    <source>
        <dbReference type="SAM" id="SignalP"/>
    </source>
</evidence>
<keyword evidence="6" id="KW-1185">Reference proteome</keyword>
<gene>
    <name evidence="5" type="ORF">GCM10008090_34880</name>
</gene>
<sequence length="600" mass="66269">MSIKHQWLFALCLLLAMCTEAHSKTRVYVYNNTLSELQFNLRQTNTSLASQYWEQGERSIAATKAHEILSIDKNGGVKNNKTYGFEFDVFDGTDTFVLKIRIEGKAVGRETFQAVENRSFSNDKTLSIVRIGNRNVSYRKESSGNFMFVVSDLSKKLFRFPVQDRTLIDEGTSALNPLKGPLSPDMRTGDRSRGLGYNCLAFDGSKNPPHCYSNHKGTDYMLKDGFKQMDRPGNFVVAAREGTVVKVVQNLYDRCKAKPKSQDTGQFLQPDCHGNNGPDLDGNTIIIDHGDDIYTEYYHLKKNSSLVEVGDSVSCGQPIARIGSSGYSTAPHLHFEVHMCKEGKTCDTYASSNLVKVNPYNGTYTGRGYWNSQGSGRLPSSSCAAGQAVWQGDPAPAARGCKSDDECGPGSFCNKRVGKENRCLIDGSLNLGNACYKNKECKTGKCQGTGDERMCVCGKDSDCRSGLCIVGTLGVGKNYCRATAETECPAGSGWSYEVRNPLNKDRCNRTVTKSKPLECKLKLGDKKKNWTGPHSQRGEDECRSVKGKKPRGVKCPGSYRHTIRSGADTCTKEETEHKTPVCPIGWDYKSQNGRDVCQDK</sequence>
<reference evidence="5" key="1">
    <citation type="journal article" date="2014" name="Int. J. Syst. Evol. Microbiol.">
        <title>Complete genome sequence of Corynebacterium casei LMG S-19264T (=DSM 44701T), isolated from a smear-ripened cheese.</title>
        <authorList>
            <consortium name="US DOE Joint Genome Institute (JGI-PGF)"/>
            <person name="Walter F."/>
            <person name="Albersmeier A."/>
            <person name="Kalinowski J."/>
            <person name="Ruckert C."/>
        </authorList>
    </citation>
    <scope>NUCLEOTIDE SEQUENCE</scope>
    <source>
        <strain evidence="5">KCTC 12711</strain>
    </source>
</reference>
<dbReference type="Gene3D" id="2.70.70.10">
    <property type="entry name" value="Glucose Permease (Domain IIA)"/>
    <property type="match status" value="1"/>
</dbReference>
<dbReference type="Pfam" id="PF01551">
    <property type="entry name" value="Peptidase_M23"/>
    <property type="match status" value="1"/>
</dbReference>
<dbReference type="RefSeq" id="WP_189403001.1">
    <property type="nucleotide sequence ID" value="NZ_BMXA01000011.1"/>
</dbReference>
<accession>A0A918VRF5</accession>
<dbReference type="InterPro" id="IPR011055">
    <property type="entry name" value="Dup_hybrid_motif"/>
</dbReference>